<name>A0A9W8B393_9FUNG</name>
<dbReference type="InterPro" id="IPR023213">
    <property type="entry name" value="CAT-like_dom_sf"/>
</dbReference>
<dbReference type="AlphaFoldDB" id="A0A9W8B393"/>
<keyword evidence="23" id="KW-1185">Reference proteome</keyword>
<dbReference type="OrthoDB" id="240216at2759"/>
<keyword evidence="10" id="KW-0496">Mitochondrion</keyword>
<evidence type="ECO:0000313" key="23">
    <source>
        <dbReference type="Proteomes" id="UP001151582"/>
    </source>
</evidence>
<keyword evidence="5 19" id="KW-0808">Transferase</keyword>
<evidence type="ECO:0000256" key="18">
    <source>
        <dbReference type="PIRSR" id="PIRSR600542-1"/>
    </source>
</evidence>
<evidence type="ECO:0000256" key="4">
    <source>
        <dbReference type="ARBA" id="ARBA00022448"/>
    </source>
</evidence>
<protein>
    <recommendedName>
        <fullName evidence="17">Carnitine O-acetyltransferase, mitochondrial</fullName>
        <ecNumber evidence="16">2.3.1.7</ecNumber>
    </recommendedName>
</protein>
<dbReference type="InterPro" id="IPR000542">
    <property type="entry name" value="Carn_acyl_trans"/>
</dbReference>
<evidence type="ECO:0000256" key="9">
    <source>
        <dbReference type="ARBA" id="ARBA00023098"/>
    </source>
</evidence>
<evidence type="ECO:0000256" key="12">
    <source>
        <dbReference type="ARBA" id="ARBA00023140"/>
    </source>
</evidence>
<evidence type="ECO:0000256" key="13">
    <source>
        <dbReference type="ARBA" id="ARBA00023315"/>
    </source>
</evidence>
<comment type="subcellular location">
    <subcellularLocation>
        <location evidence="2">Mitochondrion inner membrane</location>
        <topology evidence="2">Peripheral membrane protein</topology>
        <orientation evidence="2">Matrix side</orientation>
    </subcellularLocation>
    <subcellularLocation>
        <location evidence="1">Peroxisome</location>
    </subcellularLocation>
</comment>
<comment type="similarity">
    <text evidence="3 19">Belongs to the carnitine/choline acetyltransferase family.</text>
</comment>
<evidence type="ECO:0000256" key="20">
    <source>
        <dbReference type="SAM" id="MobiDB-lite"/>
    </source>
</evidence>
<keyword evidence="8" id="KW-0809">Transit peptide</keyword>
<dbReference type="GO" id="GO:0009437">
    <property type="term" value="P:carnitine metabolic process"/>
    <property type="evidence" value="ECO:0007669"/>
    <property type="project" value="TreeGrafter"/>
</dbReference>
<keyword evidence="12" id="KW-0576">Peroxisome</keyword>
<dbReference type="PANTHER" id="PTHR22589">
    <property type="entry name" value="CARNITINE O-ACYLTRANSFERASE"/>
    <property type="match status" value="1"/>
</dbReference>
<dbReference type="GO" id="GO:0005743">
    <property type="term" value="C:mitochondrial inner membrane"/>
    <property type="evidence" value="ECO:0007669"/>
    <property type="project" value="UniProtKB-SubCell"/>
</dbReference>
<feature type="region of interest" description="Disordered" evidence="20">
    <location>
        <begin position="1"/>
        <end position="20"/>
    </location>
</feature>
<evidence type="ECO:0000256" key="17">
    <source>
        <dbReference type="ARBA" id="ARBA00073438"/>
    </source>
</evidence>
<comment type="function">
    <text evidence="15">Carnitine acetylase is specific for short chain fatty acids. Carnitine acetylase seems to affect the flux through the pyruvate dehydrogenase complex. It may be involved as well in the transport of acetyl-CoA into mitochondria.</text>
</comment>
<dbReference type="PANTHER" id="PTHR22589:SF103">
    <property type="entry name" value="CARNITINE O-ACETYL-TRANSFERASE, ISOFORM A-RELATED"/>
    <property type="match status" value="1"/>
</dbReference>
<dbReference type="InterPro" id="IPR042231">
    <property type="entry name" value="Cho/carn_acyl_trans_2"/>
</dbReference>
<keyword evidence="6" id="KW-0999">Mitochondrion inner membrane</keyword>
<comment type="caution">
    <text evidence="22">The sequence shown here is derived from an EMBL/GenBank/DDBJ whole genome shotgun (WGS) entry which is preliminary data.</text>
</comment>
<organism evidence="22 23">
    <name type="scientific">Dimargaris verticillata</name>
    <dbReference type="NCBI Taxonomy" id="2761393"/>
    <lineage>
        <taxon>Eukaryota</taxon>
        <taxon>Fungi</taxon>
        <taxon>Fungi incertae sedis</taxon>
        <taxon>Zoopagomycota</taxon>
        <taxon>Kickxellomycotina</taxon>
        <taxon>Dimargaritomycetes</taxon>
        <taxon>Dimargaritales</taxon>
        <taxon>Dimargaritaceae</taxon>
        <taxon>Dimargaris</taxon>
    </lineage>
</organism>
<dbReference type="Gene3D" id="3.30.559.10">
    <property type="entry name" value="Chloramphenicol acetyltransferase-like domain"/>
    <property type="match status" value="1"/>
</dbReference>
<keyword evidence="4" id="KW-0813">Transport</keyword>
<evidence type="ECO:0000313" key="22">
    <source>
        <dbReference type="EMBL" id="KAJ1981474.1"/>
    </source>
</evidence>
<evidence type="ECO:0000256" key="6">
    <source>
        <dbReference type="ARBA" id="ARBA00022792"/>
    </source>
</evidence>
<evidence type="ECO:0000256" key="3">
    <source>
        <dbReference type="ARBA" id="ARBA00005232"/>
    </source>
</evidence>
<dbReference type="EC" id="2.3.1.7" evidence="16"/>
<reference evidence="22" key="1">
    <citation type="submission" date="2022-07" db="EMBL/GenBank/DDBJ databases">
        <title>Phylogenomic reconstructions and comparative analyses of Kickxellomycotina fungi.</title>
        <authorList>
            <person name="Reynolds N.K."/>
            <person name="Stajich J.E."/>
            <person name="Barry K."/>
            <person name="Grigoriev I.V."/>
            <person name="Crous P."/>
            <person name="Smith M.E."/>
        </authorList>
    </citation>
    <scope>NUCLEOTIDE SEQUENCE</scope>
    <source>
        <strain evidence="22">RSA 567</strain>
    </source>
</reference>
<evidence type="ECO:0000256" key="5">
    <source>
        <dbReference type="ARBA" id="ARBA00022679"/>
    </source>
</evidence>
<dbReference type="EMBL" id="JANBQB010000124">
    <property type="protein sequence ID" value="KAJ1981474.1"/>
    <property type="molecule type" value="Genomic_DNA"/>
</dbReference>
<evidence type="ECO:0000256" key="10">
    <source>
        <dbReference type="ARBA" id="ARBA00023128"/>
    </source>
</evidence>
<evidence type="ECO:0000256" key="14">
    <source>
        <dbReference type="ARBA" id="ARBA00052702"/>
    </source>
</evidence>
<dbReference type="Pfam" id="PF00755">
    <property type="entry name" value="Carn_acyltransf"/>
    <property type="match status" value="1"/>
</dbReference>
<dbReference type="GO" id="GO:0006631">
    <property type="term" value="P:fatty acid metabolic process"/>
    <property type="evidence" value="ECO:0007669"/>
    <property type="project" value="UniProtKB-KW"/>
</dbReference>
<dbReference type="FunFam" id="3.30.559.70:FF:000007">
    <property type="entry name" value="Carnitine O-acetyltransferase, mitochondrial"/>
    <property type="match status" value="1"/>
</dbReference>
<evidence type="ECO:0000256" key="8">
    <source>
        <dbReference type="ARBA" id="ARBA00022946"/>
    </source>
</evidence>
<evidence type="ECO:0000256" key="1">
    <source>
        <dbReference type="ARBA" id="ARBA00004275"/>
    </source>
</evidence>
<keyword evidence="13 19" id="KW-0012">Acyltransferase</keyword>
<keyword evidence="7" id="KW-0276">Fatty acid metabolism</keyword>
<comment type="catalytic activity">
    <reaction evidence="14">
        <text>(R)-carnitine + acetyl-CoA = O-acetyl-(R)-carnitine + CoA</text>
        <dbReference type="Rhea" id="RHEA:21136"/>
        <dbReference type="ChEBI" id="CHEBI:16347"/>
        <dbReference type="ChEBI" id="CHEBI:57287"/>
        <dbReference type="ChEBI" id="CHEBI:57288"/>
        <dbReference type="ChEBI" id="CHEBI:57589"/>
        <dbReference type="EC" id="2.3.1.7"/>
    </reaction>
</comment>
<evidence type="ECO:0000256" key="19">
    <source>
        <dbReference type="RuleBase" id="RU003801"/>
    </source>
</evidence>
<dbReference type="SUPFAM" id="SSF52777">
    <property type="entry name" value="CoA-dependent acyltransferases"/>
    <property type="match status" value="2"/>
</dbReference>
<dbReference type="GO" id="GO:0004092">
    <property type="term" value="F:carnitine O-acetyltransferase activity"/>
    <property type="evidence" value="ECO:0007669"/>
    <property type="project" value="UniProtKB-EC"/>
</dbReference>
<evidence type="ECO:0000256" key="16">
    <source>
        <dbReference type="ARBA" id="ARBA00066910"/>
    </source>
</evidence>
<evidence type="ECO:0000259" key="21">
    <source>
        <dbReference type="Pfam" id="PF00755"/>
    </source>
</evidence>
<feature type="active site" description="Proton acceptor" evidence="18">
    <location>
        <position position="321"/>
    </location>
</feature>
<feature type="domain" description="Choline/carnitine acyltransferase" evidence="21">
    <location>
        <begin position="30"/>
        <end position="591"/>
    </location>
</feature>
<gene>
    <name evidence="22" type="primary">CAT2_1</name>
    <name evidence="22" type="ORF">H4R34_002068</name>
</gene>
<evidence type="ECO:0000256" key="7">
    <source>
        <dbReference type="ARBA" id="ARBA00022832"/>
    </source>
</evidence>
<evidence type="ECO:0000256" key="2">
    <source>
        <dbReference type="ARBA" id="ARBA00004443"/>
    </source>
</evidence>
<dbReference type="Gene3D" id="3.30.559.70">
    <property type="entry name" value="Choline/Carnitine o-acyltransferase, domain 2"/>
    <property type="match status" value="1"/>
</dbReference>
<dbReference type="Proteomes" id="UP001151582">
    <property type="component" value="Unassembled WGS sequence"/>
</dbReference>
<sequence>MAQRNAAALPTSPRSAGKQLYQHQASLPHLPVPPLEQTCQKYVQSVRPYLNADQLKRTQQLVQTFAQSEQGQALQQRLEQRANSPGVTNWLADWWNDIAYLRVRDPVVIFVSYFYAYEDHLTRMAPAQRAADIAYGALLFCRQVLDETMEPEYVRRQPLCMEPYQNMFHTCRIPGSPVDTIGHYTPAEHDYFAVVHKNQFYVVPTQYQGTPLTLIELEQQFERILAADRCAAPALGALTADNRGIWTENRKKLLAASPRNHALLTKLEGAAFLVCLDDTAPVTREEHSSMCWHGDGRNRFYDKPLQFIVAANGKAGFLGEHAGMDGMVTSRLSNYVLDHVDQHRADTAQHSNAARQTLPSPELLDFVLDETVTKAIAQAEQRFDQLINDHQIRVLAYPGYGKNLIKQFKVSPDSYVQMLMQLAYYKMYGEIGPTYESVQTRRFARGRTEVCRSVSEASHQWVRAMQDPAATTETKATLARQAMAAHSSYMQDAAAGQGIDRHMLGLRMCLRPNETKPAMFDEPVFSHSCHWKLSTSQLSSPHYSGWGYGEVVPDGYGLAYMIKDNALHFNITCLNTRPDVNASRLHHYLQEAAEDMRRVLVASTAAPVAKL</sequence>
<keyword evidence="11" id="KW-0472">Membrane</keyword>
<keyword evidence="9" id="KW-0443">Lipid metabolism</keyword>
<dbReference type="InterPro" id="IPR039551">
    <property type="entry name" value="Cho/carn_acyl_trans"/>
</dbReference>
<dbReference type="PROSITE" id="PS00440">
    <property type="entry name" value="ACYLTRANSF_C_2"/>
    <property type="match status" value="1"/>
</dbReference>
<evidence type="ECO:0000256" key="11">
    <source>
        <dbReference type="ARBA" id="ARBA00023136"/>
    </source>
</evidence>
<evidence type="ECO:0000256" key="15">
    <source>
        <dbReference type="ARBA" id="ARBA00053195"/>
    </source>
</evidence>
<proteinExistence type="inferred from homology"/>
<accession>A0A9W8B393</accession>
<dbReference type="GO" id="GO:0005777">
    <property type="term" value="C:peroxisome"/>
    <property type="evidence" value="ECO:0007669"/>
    <property type="project" value="UniProtKB-SubCell"/>
</dbReference>